<protein>
    <recommendedName>
        <fullName evidence="9">RNA polymerase ECF-type sigma factor</fullName>
    </recommendedName>
</protein>
<evidence type="ECO:0000313" key="8">
    <source>
        <dbReference type="EMBL" id="CAA9537934.1"/>
    </source>
</evidence>
<dbReference type="PANTHER" id="PTHR43133">
    <property type="entry name" value="RNA POLYMERASE ECF-TYPE SIGMA FACTO"/>
    <property type="match status" value="1"/>
</dbReference>
<dbReference type="InterPro" id="IPR013324">
    <property type="entry name" value="RNA_pol_sigma_r3/r4-like"/>
</dbReference>
<dbReference type="PANTHER" id="PTHR43133:SF8">
    <property type="entry name" value="RNA POLYMERASE SIGMA FACTOR HI_1459-RELATED"/>
    <property type="match status" value="1"/>
</dbReference>
<dbReference type="GO" id="GO:0006352">
    <property type="term" value="P:DNA-templated transcription initiation"/>
    <property type="evidence" value="ECO:0007669"/>
    <property type="project" value="InterPro"/>
</dbReference>
<evidence type="ECO:0000256" key="1">
    <source>
        <dbReference type="ARBA" id="ARBA00010641"/>
    </source>
</evidence>
<name>A0A6J4U1Z3_9SPHN</name>
<dbReference type="Gene3D" id="1.10.10.10">
    <property type="entry name" value="Winged helix-like DNA-binding domain superfamily/Winged helix DNA-binding domain"/>
    <property type="match status" value="1"/>
</dbReference>
<dbReference type="InterPro" id="IPR036388">
    <property type="entry name" value="WH-like_DNA-bd_sf"/>
</dbReference>
<dbReference type="InterPro" id="IPR014284">
    <property type="entry name" value="RNA_pol_sigma-70_dom"/>
</dbReference>
<dbReference type="Pfam" id="PF04542">
    <property type="entry name" value="Sigma70_r2"/>
    <property type="match status" value="1"/>
</dbReference>
<dbReference type="Gene3D" id="1.10.1740.10">
    <property type="match status" value="1"/>
</dbReference>
<evidence type="ECO:0000256" key="5">
    <source>
        <dbReference type="ARBA" id="ARBA00023163"/>
    </source>
</evidence>
<dbReference type="InterPro" id="IPR013249">
    <property type="entry name" value="RNA_pol_sigma70_r4_t2"/>
</dbReference>
<dbReference type="InterPro" id="IPR039425">
    <property type="entry name" value="RNA_pol_sigma-70-like"/>
</dbReference>
<dbReference type="InterPro" id="IPR013325">
    <property type="entry name" value="RNA_pol_sigma_r2"/>
</dbReference>
<evidence type="ECO:0008006" key="9">
    <source>
        <dbReference type="Google" id="ProtNLM"/>
    </source>
</evidence>
<dbReference type="GO" id="GO:0003677">
    <property type="term" value="F:DNA binding"/>
    <property type="evidence" value="ECO:0007669"/>
    <property type="project" value="UniProtKB-KW"/>
</dbReference>
<feature type="domain" description="RNA polymerase sigma-70 region 2" evidence="6">
    <location>
        <begin position="27"/>
        <end position="93"/>
    </location>
</feature>
<evidence type="ECO:0000259" key="7">
    <source>
        <dbReference type="Pfam" id="PF08281"/>
    </source>
</evidence>
<dbReference type="SUPFAM" id="SSF88659">
    <property type="entry name" value="Sigma3 and sigma4 domains of RNA polymerase sigma factors"/>
    <property type="match status" value="1"/>
</dbReference>
<dbReference type="AlphaFoldDB" id="A0A6J4U1Z3"/>
<keyword evidence="2" id="KW-0805">Transcription regulation</keyword>
<dbReference type="SUPFAM" id="SSF88946">
    <property type="entry name" value="Sigma2 domain of RNA polymerase sigma factors"/>
    <property type="match status" value="1"/>
</dbReference>
<keyword evidence="5" id="KW-0804">Transcription</keyword>
<accession>A0A6J4U1Z3</accession>
<keyword evidence="3" id="KW-0731">Sigma factor</keyword>
<gene>
    <name evidence="8" type="ORF">AVDCRST_MAG91-3554</name>
</gene>
<keyword evidence="4" id="KW-0238">DNA-binding</keyword>
<dbReference type="InterPro" id="IPR007627">
    <property type="entry name" value="RNA_pol_sigma70_r2"/>
</dbReference>
<dbReference type="CDD" id="cd06171">
    <property type="entry name" value="Sigma70_r4"/>
    <property type="match status" value="1"/>
</dbReference>
<comment type="similarity">
    <text evidence="1">Belongs to the sigma-70 factor family. ECF subfamily.</text>
</comment>
<dbReference type="Pfam" id="PF08281">
    <property type="entry name" value="Sigma70_r4_2"/>
    <property type="match status" value="1"/>
</dbReference>
<dbReference type="NCBIfam" id="TIGR02937">
    <property type="entry name" value="sigma70-ECF"/>
    <property type="match status" value="1"/>
</dbReference>
<sequence>MSAVPLPSDAELAHLAVSGDARAFSALVTRHKAILYRFIRAYVGNADDAYDLLQQTFLSAWRAMDGFDPERSMQTWLRAIARNKCRDHHRKTRLLRILTIADWGAATRVADARPTPEEAWIDAQGLRALDQAIAELPPALKEPLLLTALEKLSQAEAGRQLGISAKAVEMRVRRARQKLAAVLGG</sequence>
<evidence type="ECO:0000256" key="2">
    <source>
        <dbReference type="ARBA" id="ARBA00023015"/>
    </source>
</evidence>
<evidence type="ECO:0000259" key="6">
    <source>
        <dbReference type="Pfam" id="PF04542"/>
    </source>
</evidence>
<dbReference type="EMBL" id="CADCVX010000618">
    <property type="protein sequence ID" value="CAA9537934.1"/>
    <property type="molecule type" value="Genomic_DNA"/>
</dbReference>
<proteinExistence type="inferred from homology"/>
<organism evidence="8">
    <name type="scientific">uncultured Sphingomonadaceae bacterium</name>
    <dbReference type="NCBI Taxonomy" id="169976"/>
    <lineage>
        <taxon>Bacteria</taxon>
        <taxon>Pseudomonadati</taxon>
        <taxon>Pseudomonadota</taxon>
        <taxon>Alphaproteobacteria</taxon>
        <taxon>Sphingomonadales</taxon>
        <taxon>Sphingomonadaceae</taxon>
        <taxon>environmental samples</taxon>
    </lineage>
</organism>
<feature type="domain" description="RNA polymerase sigma factor 70 region 4 type 2" evidence="7">
    <location>
        <begin position="127"/>
        <end position="179"/>
    </location>
</feature>
<evidence type="ECO:0000256" key="3">
    <source>
        <dbReference type="ARBA" id="ARBA00023082"/>
    </source>
</evidence>
<evidence type="ECO:0000256" key="4">
    <source>
        <dbReference type="ARBA" id="ARBA00023125"/>
    </source>
</evidence>
<dbReference type="GO" id="GO:0016987">
    <property type="term" value="F:sigma factor activity"/>
    <property type="evidence" value="ECO:0007669"/>
    <property type="project" value="UniProtKB-KW"/>
</dbReference>
<reference evidence="8" key="1">
    <citation type="submission" date="2020-02" db="EMBL/GenBank/DDBJ databases">
        <authorList>
            <person name="Meier V. D."/>
        </authorList>
    </citation>
    <scope>NUCLEOTIDE SEQUENCE</scope>
    <source>
        <strain evidence="8">AVDCRST_MAG91</strain>
    </source>
</reference>